<dbReference type="RefSeq" id="WP_077277351.1">
    <property type="nucleotide sequence ID" value="NZ_MVBK01000007.1"/>
</dbReference>
<proteinExistence type="predicted"/>
<evidence type="ECO:0000313" key="3">
    <source>
        <dbReference type="Proteomes" id="UP000189462"/>
    </source>
</evidence>
<dbReference type="InterPro" id="IPR029032">
    <property type="entry name" value="AhpD-like"/>
</dbReference>
<dbReference type="PANTHER" id="PTHR33570:SF2">
    <property type="entry name" value="CARBOXYMUCONOLACTONE DECARBOXYLASE-LIKE DOMAIN-CONTAINING PROTEIN"/>
    <property type="match status" value="1"/>
</dbReference>
<evidence type="ECO:0000313" key="2">
    <source>
        <dbReference type="EMBL" id="OOG28634.1"/>
    </source>
</evidence>
<dbReference type="InterPro" id="IPR052512">
    <property type="entry name" value="4CMD/NDH-1_regulator"/>
</dbReference>
<dbReference type="PANTHER" id="PTHR33570">
    <property type="entry name" value="4-CARBOXYMUCONOLACTONE DECARBOXYLASE FAMILY PROTEIN"/>
    <property type="match status" value="1"/>
</dbReference>
<dbReference type="Pfam" id="PF02627">
    <property type="entry name" value="CMD"/>
    <property type="match status" value="1"/>
</dbReference>
<dbReference type="InterPro" id="IPR003779">
    <property type="entry name" value="CMD-like"/>
</dbReference>
<evidence type="ECO:0000259" key="1">
    <source>
        <dbReference type="Pfam" id="PF02627"/>
    </source>
</evidence>
<accession>A0A1V3NUI1</accession>
<comment type="caution">
    <text evidence="2">The sequence shown here is derived from an EMBL/GenBank/DDBJ whole genome shotgun (WGS) entry which is preliminary data.</text>
</comment>
<dbReference type="Gene3D" id="1.20.1290.10">
    <property type="entry name" value="AhpD-like"/>
    <property type="match status" value="1"/>
</dbReference>
<feature type="domain" description="Carboxymuconolactone decarboxylase-like" evidence="1">
    <location>
        <begin position="39"/>
        <end position="118"/>
    </location>
</feature>
<name>A0A1V3NUI1_9GAMM</name>
<dbReference type="AlphaFoldDB" id="A0A1V3NUI1"/>
<keyword evidence="3" id="KW-1185">Reference proteome</keyword>
<dbReference type="SUPFAM" id="SSF69118">
    <property type="entry name" value="AhpD-like"/>
    <property type="match status" value="1"/>
</dbReference>
<organism evidence="2 3">
    <name type="scientific">Thioalkalivibrio denitrificans</name>
    <dbReference type="NCBI Taxonomy" id="108003"/>
    <lineage>
        <taxon>Bacteria</taxon>
        <taxon>Pseudomonadati</taxon>
        <taxon>Pseudomonadota</taxon>
        <taxon>Gammaproteobacteria</taxon>
        <taxon>Chromatiales</taxon>
        <taxon>Ectothiorhodospiraceae</taxon>
        <taxon>Thioalkalivibrio</taxon>
    </lineage>
</organism>
<protein>
    <submittedName>
        <fullName evidence="2">4-carboxymuconolactone decarboxylase</fullName>
    </submittedName>
</protein>
<dbReference type="Proteomes" id="UP000189462">
    <property type="component" value="Unassembled WGS sequence"/>
</dbReference>
<gene>
    <name evidence="2" type="ORF">B1C78_01380</name>
</gene>
<dbReference type="GO" id="GO:0051920">
    <property type="term" value="F:peroxiredoxin activity"/>
    <property type="evidence" value="ECO:0007669"/>
    <property type="project" value="InterPro"/>
</dbReference>
<sequence length="136" mass="14805">MKDPLNPDGLATRRQVLGDEYVDRALDNADAFSWPLQMLVTDVCWDGIWNRPGLARKTRSLINLAMLMALNRPHELRIHLIGAVRNGCTAAEIREVLLQGAVYCGVPAAVDAFRVAREALAEAGADLSGLEDGDPP</sequence>
<dbReference type="EMBL" id="MVBK01000007">
    <property type="protein sequence ID" value="OOG28634.1"/>
    <property type="molecule type" value="Genomic_DNA"/>
</dbReference>
<dbReference type="STRING" id="108003.B1C78_01380"/>
<reference evidence="2 3" key="1">
    <citation type="submission" date="2017-02" db="EMBL/GenBank/DDBJ databases">
        <title>Genomic diversity within the haloalkaliphilic genus Thioalkalivibrio.</title>
        <authorList>
            <person name="Ahn A.-C."/>
            <person name="Meier-Kolthoff J."/>
            <person name="Overmars L."/>
            <person name="Richter M."/>
            <person name="Woyke T."/>
            <person name="Sorokin D.Y."/>
            <person name="Muyzer G."/>
        </authorList>
    </citation>
    <scope>NUCLEOTIDE SEQUENCE [LARGE SCALE GENOMIC DNA]</scope>
    <source>
        <strain evidence="2 3">ALJD</strain>
    </source>
</reference>
<dbReference type="OrthoDB" id="9801400at2"/>